<comment type="subcellular location">
    <subcellularLocation>
        <location evidence="2 13">Cell membrane</location>
        <topology evidence="2 13">Multi-pass membrane protein</topology>
    </subcellularLocation>
</comment>
<keyword evidence="7 13" id="KW-0812">Transmembrane</keyword>
<feature type="transmembrane region" description="Helical" evidence="13">
    <location>
        <begin position="114"/>
        <end position="141"/>
    </location>
</feature>
<dbReference type="GO" id="GO:0015099">
    <property type="term" value="F:nickel cation transmembrane transporter activity"/>
    <property type="evidence" value="ECO:0007669"/>
    <property type="project" value="UniProtKB-UniRule"/>
</dbReference>
<feature type="transmembrane region" description="Helical" evidence="13">
    <location>
        <begin position="199"/>
        <end position="221"/>
    </location>
</feature>
<keyword evidence="8 13" id="KW-1133">Transmembrane helix</keyword>
<feature type="transmembrane region" description="Helical" evidence="13">
    <location>
        <begin position="74"/>
        <end position="93"/>
    </location>
</feature>
<keyword evidence="15" id="KW-1185">Reference proteome</keyword>
<dbReference type="GO" id="GO:0032025">
    <property type="term" value="P:response to cobalt ion"/>
    <property type="evidence" value="ECO:0007669"/>
    <property type="project" value="TreeGrafter"/>
</dbReference>
<dbReference type="GO" id="GO:0010045">
    <property type="term" value="P:response to nickel cation"/>
    <property type="evidence" value="ECO:0007669"/>
    <property type="project" value="TreeGrafter"/>
</dbReference>
<feature type="transmembrane region" description="Helical" evidence="13">
    <location>
        <begin position="276"/>
        <end position="295"/>
    </location>
</feature>
<keyword evidence="3" id="KW-0171">Cobalt transport</keyword>
<evidence type="ECO:0000256" key="13">
    <source>
        <dbReference type="RuleBase" id="RU362101"/>
    </source>
</evidence>
<keyword evidence="10" id="KW-0921">Nickel transport</keyword>
<evidence type="ECO:0000313" key="14">
    <source>
        <dbReference type="EMBL" id="GLQ75983.1"/>
    </source>
</evidence>
<feature type="transmembrane region" description="Helical" evidence="13">
    <location>
        <begin position="153"/>
        <end position="172"/>
    </location>
</feature>
<feature type="transmembrane region" description="Helical" evidence="13">
    <location>
        <begin position="23"/>
        <end position="40"/>
    </location>
</feature>
<proteinExistence type="inferred from homology"/>
<evidence type="ECO:0000256" key="11">
    <source>
        <dbReference type="ARBA" id="ARBA00023136"/>
    </source>
</evidence>
<comment type="similarity">
    <text evidence="13">Belongs to the NiCoT transporter (TC 2.A.52) family.</text>
</comment>
<evidence type="ECO:0000256" key="9">
    <source>
        <dbReference type="ARBA" id="ARBA00023065"/>
    </source>
</evidence>
<keyword evidence="5" id="KW-1003">Cell membrane</keyword>
<reference evidence="15" key="1">
    <citation type="journal article" date="2019" name="Int. J. Syst. Evol. Microbiol.">
        <title>The Global Catalogue of Microorganisms (GCM) 10K type strain sequencing project: providing services to taxonomists for standard genome sequencing and annotation.</title>
        <authorList>
            <consortium name="The Broad Institute Genomics Platform"/>
            <consortium name="The Broad Institute Genome Sequencing Center for Infectious Disease"/>
            <person name="Wu L."/>
            <person name="Ma J."/>
        </authorList>
    </citation>
    <scope>NUCLEOTIDE SEQUENCE [LARGE SCALE GENOMIC DNA]</scope>
    <source>
        <strain evidence="15">NBRC 15640</strain>
    </source>
</reference>
<evidence type="ECO:0000256" key="12">
    <source>
        <dbReference type="ARBA" id="ARBA00023285"/>
    </source>
</evidence>
<dbReference type="PANTHER" id="PTHR40659:SF1">
    <property type="entry name" value="NICKEL_COBALT EFFLUX SYSTEM RCNA"/>
    <property type="match status" value="1"/>
</dbReference>
<dbReference type="GO" id="GO:0005886">
    <property type="term" value="C:plasma membrane"/>
    <property type="evidence" value="ECO:0007669"/>
    <property type="project" value="UniProtKB-SubCell"/>
</dbReference>
<evidence type="ECO:0000256" key="3">
    <source>
        <dbReference type="ARBA" id="ARBA00022426"/>
    </source>
</evidence>
<dbReference type="Pfam" id="PF03824">
    <property type="entry name" value="NicO"/>
    <property type="match status" value="2"/>
</dbReference>
<comment type="caution">
    <text evidence="14">The sequence shown here is derived from an EMBL/GenBank/DDBJ whole genome shotgun (WGS) entry which is preliminary data.</text>
</comment>
<evidence type="ECO:0000256" key="4">
    <source>
        <dbReference type="ARBA" id="ARBA00022448"/>
    </source>
</evidence>
<dbReference type="PANTHER" id="PTHR40659">
    <property type="entry name" value="NICKEL/COBALT EFFLUX SYSTEM RCNA"/>
    <property type="match status" value="1"/>
</dbReference>
<evidence type="ECO:0000256" key="1">
    <source>
        <dbReference type="ARBA" id="ARBA00002510"/>
    </source>
</evidence>
<dbReference type="AlphaFoldDB" id="A0AAV5P078"/>
<comment type="function">
    <text evidence="1">Efflux system for nickel and cobalt.</text>
</comment>
<dbReference type="GO" id="GO:0046583">
    <property type="term" value="F:monoatomic cation efflux transmembrane transporter activity"/>
    <property type="evidence" value="ECO:0007669"/>
    <property type="project" value="TreeGrafter"/>
</dbReference>
<organism evidence="14 15">
    <name type="scientific">Vibrio penaeicida</name>
    <dbReference type="NCBI Taxonomy" id="104609"/>
    <lineage>
        <taxon>Bacteria</taxon>
        <taxon>Pseudomonadati</taxon>
        <taxon>Pseudomonadota</taxon>
        <taxon>Gammaproteobacteria</taxon>
        <taxon>Vibrionales</taxon>
        <taxon>Vibrionaceae</taxon>
        <taxon>Vibrio</taxon>
    </lineage>
</organism>
<dbReference type="InterPro" id="IPR051224">
    <property type="entry name" value="NiCoT_RcnA"/>
</dbReference>
<evidence type="ECO:0000256" key="10">
    <source>
        <dbReference type="ARBA" id="ARBA00023112"/>
    </source>
</evidence>
<dbReference type="RefSeq" id="WP_224055642.1">
    <property type="nucleotide sequence ID" value="NZ_AP025145.1"/>
</dbReference>
<dbReference type="InterPro" id="IPR011541">
    <property type="entry name" value="Ni/Co_transpt_high_affinity"/>
</dbReference>
<evidence type="ECO:0000256" key="7">
    <source>
        <dbReference type="ARBA" id="ARBA00022692"/>
    </source>
</evidence>
<dbReference type="Proteomes" id="UP001156690">
    <property type="component" value="Unassembled WGS sequence"/>
</dbReference>
<name>A0AAV5P078_9VIBR</name>
<keyword evidence="11 13" id="KW-0472">Membrane</keyword>
<evidence type="ECO:0000256" key="5">
    <source>
        <dbReference type="ARBA" id="ARBA00022475"/>
    </source>
</evidence>
<gene>
    <name evidence="14" type="ORF">GCM10007932_53460</name>
</gene>
<evidence type="ECO:0000256" key="2">
    <source>
        <dbReference type="ARBA" id="ARBA00004651"/>
    </source>
</evidence>
<evidence type="ECO:0000313" key="15">
    <source>
        <dbReference type="Proteomes" id="UP001156690"/>
    </source>
</evidence>
<accession>A0AAV5P078</accession>
<evidence type="ECO:0000256" key="6">
    <source>
        <dbReference type="ARBA" id="ARBA00022596"/>
    </source>
</evidence>
<feature type="transmembrane region" description="Helical" evidence="13">
    <location>
        <begin position="227"/>
        <end position="255"/>
    </location>
</feature>
<protein>
    <recommendedName>
        <fullName evidence="13">Nickel/cobalt efflux system</fullName>
    </recommendedName>
</protein>
<dbReference type="GO" id="GO:0006824">
    <property type="term" value="P:cobalt ion transport"/>
    <property type="evidence" value="ECO:0007669"/>
    <property type="project" value="UniProtKB-KW"/>
</dbReference>
<evidence type="ECO:0000256" key="8">
    <source>
        <dbReference type="ARBA" id="ARBA00022989"/>
    </source>
</evidence>
<keyword evidence="9" id="KW-0406">Ion transport</keyword>
<sequence length="306" mass="33853">MMHSPFKSSLSSLKPYALAIKPYSKWAVLGLILIVSYQLWLSWPTLVLKSIQIQRDFNGQLSDLLYDIQEKREGALWTFSVVSLVYGILHSLGPGHGKVIVTTYLVAKPTQAKTSLIITILSSLLQALVAIAMVSVLLWLYKASMRDVHAKAESAMMVSYFCVLLFGVVMIYRSVKKLRKPHQCCHHHAPKFADNWKEIISLIFTIGIRPCTGAIMILLFANMVGVYWVGVLSALLMAFGTCLTTSTIAMMTLGGKKLSGRLFGDKHHHHNHSKSPHYLALAGGIILGLFGLLLLQSGDVAFSRVI</sequence>
<keyword evidence="6" id="KW-0533">Nickel</keyword>
<keyword evidence="12" id="KW-0170">Cobalt</keyword>
<keyword evidence="4 13" id="KW-0813">Transport</keyword>
<dbReference type="EMBL" id="BSNX01000075">
    <property type="protein sequence ID" value="GLQ75983.1"/>
    <property type="molecule type" value="Genomic_DNA"/>
</dbReference>